<evidence type="ECO:0000259" key="9">
    <source>
        <dbReference type="PROSITE" id="PS50928"/>
    </source>
</evidence>
<proteinExistence type="inferred from homology"/>
<keyword evidence="11" id="KW-1185">Reference proteome</keyword>
<dbReference type="EMBL" id="CP051461">
    <property type="protein sequence ID" value="QJC55926.1"/>
    <property type="molecule type" value="Genomic_DNA"/>
</dbReference>
<organism evidence="10 11">
    <name type="scientific">Polaromonas vacuolata</name>
    <dbReference type="NCBI Taxonomy" id="37448"/>
    <lineage>
        <taxon>Bacteria</taxon>
        <taxon>Pseudomonadati</taxon>
        <taxon>Pseudomonadota</taxon>
        <taxon>Betaproteobacteria</taxon>
        <taxon>Burkholderiales</taxon>
        <taxon>Comamonadaceae</taxon>
        <taxon>Polaromonas</taxon>
    </lineage>
</organism>
<dbReference type="Pfam" id="PF00528">
    <property type="entry name" value="BPD_transp_1"/>
    <property type="match status" value="1"/>
</dbReference>
<evidence type="ECO:0000256" key="7">
    <source>
        <dbReference type="ARBA" id="ARBA00023136"/>
    </source>
</evidence>
<evidence type="ECO:0000256" key="5">
    <source>
        <dbReference type="ARBA" id="ARBA00022692"/>
    </source>
</evidence>
<keyword evidence="4" id="KW-1003">Cell membrane</keyword>
<dbReference type="GO" id="GO:0055085">
    <property type="term" value="P:transmembrane transport"/>
    <property type="evidence" value="ECO:0007669"/>
    <property type="project" value="InterPro"/>
</dbReference>
<evidence type="ECO:0000313" key="11">
    <source>
        <dbReference type="Proteomes" id="UP000502041"/>
    </source>
</evidence>
<name>A0A6H2H8W7_9BURK</name>
<dbReference type="CDD" id="cd06261">
    <property type="entry name" value="TM_PBP2"/>
    <property type="match status" value="1"/>
</dbReference>
<keyword evidence="7 8" id="KW-0472">Membrane</keyword>
<comment type="similarity">
    <text evidence="2">Belongs to the binding-protein-dependent transport system permease family. CysTW subfamily.</text>
</comment>
<feature type="transmembrane region" description="Helical" evidence="8">
    <location>
        <begin position="29"/>
        <end position="52"/>
    </location>
</feature>
<sequence length="295" mass="31848">MNVISATVFADAVVSVKAKGQRFRHWRAVLILLPFVLLLTVFSLAPSAWLIVNSLKVDGDWSLANFSDILGSVFYRQAFGNSLWISVCSSLAGLALALVTAASLRRVDCTLRDITVAFTNMTANLSGVPLAFAFIIVMGTNGAVTLLLRKAGWLGGFDLYSQTGLILIYTYFQIPLALLLLYPAFDALEDDWQDSAALLGASRMTYWRCVGLPVLMPALLGTFVLLLANALGAYATAYALMSSNYNLVTIRISSLVVGDISLEPNLAAALSLMLTAMLVLVVLVNQYLLGKNHAK</sequence>
<dbReference type="InterPro" id="IPR035906">
    <property type="entry name" value="MetI-like_sf"/>
</dbReference>
<keyword evidence="5 8" id="KW-0812">Transmembrane</keyword>
<reference evidence="10 11" key="1">
    <citation type="submission" date="2020-04" db="EMBL/GenBank/DDBJ databases">
        <title>Complete genome of a Psychrophilic, Marine, Gas Vacuolate Bacterium Polaromonas vacuolata KCTC 22033T.</title>
        <authorList>
            <person name="Hwang K."/>
            <person name="Kim K.M."/>
        </authorList>
    </citation>
    <scope>NUCLEOTIDE SEQUENCE [LARGE SCALE GENOMIC DNA]</scope>
    <source>
        <strain evidence="10 11">KCTC 22033</strain>
    </source>
</reference>
<feature type="transmembrane region" description="Helical" evidence="8">
    <location>
        <begin position="266"/>
        <end position="289"/>
    </location>
</feature>
<dbReference type="RefSeq" id="WP_168921712.1">
    <property type="nucleotide sequence ID" value="NZ_CP051461.1"/>
</dbReference>
<feature type="transmembrane region" description="Helical" evidence="8">
    <location>
        <begin position="125"/>
        <end position="148"/>
    </location>
</feature>
<comment type="subcellular location">
    <subcellularLocation>
        <location evidence="1 8">Cell membrane</location>
        <topology evidence="1 8">Multi-pass membrane protein</topology>
    </subcellularLocation>
</comment>
<gene>
    <name evidence="10" type="primary">potB</name>
    <name evidence="10" type="ORF">HC248_01210</name>
</gene>
<evidence type="ECO:0000313" key="10">
    <source>
        <dbReference type="EMBL" id="QJC55926.1"/>
    </source>
</evidence>
<accession>A0A6H2H8W7</accession>
<dbReference type="PROSITE" id="PS50928">
    <property type="entry name" value="ABC_TM1"/>
    <property type="match status" value="1"/>
</dbReference>
<dbReference type="Gene3D" id="1.10.3720.10">
    <property type="entry name" value="MetI-like"/>
    <property type="match status" value="1"/>
</dbReference>
<evidence type="ECO:0000256" key="4">
    <source>
        <dbReference type="ARBA" id="ARBA00022475"/>
    </source>
</evidence>
<evidence type="ECO:0000256" key="6">
    <source>
        <dbReference type="ARBA" id="ARBA00022989"/>
    </source>
</evidence>
<dbReference type="GO" id="GO:0005886">
    <property type="term" value="C:plasma membrane"/>
    <property type="evidence" value="ECO:0007669"/>
    <property type="project" value="UniProtKB-SubCell"/>
</dbReference>
<keyword evidence="6 8" id="KW-1133">Transmembrane helix</keyword>
<dbReference type="InterPro" id="IPR000515">
    <property type="entry name" value="MetI-like"/>
</dbReference>
<feature type="transmembrane region" description="Helical" evidence="8">
    <location>
        <begin position="83"/>
        <end position="104"/>
    </location>
</feature>
<dbReference type="PANTHER" id="PTHR42929:SF1">
    <property type="entry name" value="INNER MEMBRANE ABC TRANSPORTER PERMEASE PROTEIN YDCU-RELATED"/>
    <property type="match status" value="1"/>
</dbReference>
<protein>
    <submittedName>
        <fullName evidence="10">Spermidine/putrescine transport system permease protein PotB</fullName>
    </submittedName>
</protein>
<feature type="transmembrane region" description="Helical" evidence="8">
    <location>
        <begin position="168"/>
        <end position="188"/>
    </location>
</feature>
<dbReference type="PANTHER" id="PTHR42929">
    <property type="entry name" value="INNER MEMBRANE ABC TRANSPORTER PERMEASE PROTEIN YDCU-RELATED-RELATED"/>
    <property type="match status" value="1"/>
</dbReference>
<evidence type="ECO:0000256" key="1">
    <source>
        <dbReference type="ARBA" id="ARBA00004651"/>
    </source>
</evidence>
<dbReference type="Proteomes" id="UP000502041">
    <property type="component" value="Chromosome"/>
</dbReference>
<keyword evidence="3 8" id="KW-0813">Transport</keyword>
<evidence type="ECO:0000256" key="8">
    <source>
        <dbReference type="RuleBase" id="RU363032"/>
    </source>
</evidence>
<feature type="domain" description="ABC transmembrane type-1" evidence="9">
    <location>
        <begin position="79"/>
        <end position="285"/>
    </location>
</feature>
<evidence type="ECO:0000256" key="3">
    <source>
        <dbReference type="ARBA" id="ARBA00022448"/>
    </source>
</evidence>
<dbReference type="AlphaFoldDB" id="A0A6H2H8W7"/>
<feature type="transmembrane region" description="Helical" evidence="8">
    <location>
        <begin position="209"/>
        <end position="235"/>
    </location>
</feature>
<dbReference type="KEGG" id="pvac:HC248_01210"/>
<dbReference type="SUPFAM" id="SSF161098">
    <property type="entry name" value="MetI-like"/>
    <property type="match status" value="1"/>
</dbReference>
<evidence type="ECO:0000256" key="2">
    <source>
        <dbReference type="ARBA" id="ARBA00007069"/>
    </source>
</evidence>